<evidence type="ECO:0000313" key="2">
    <source>
        <dbReference type="EMBL" id="GKT35172.1"/>
    </source>
</evidence>
<reference evidence="2" key="1">
    <citation type="submission" date="2022-03" db="EMBL/GenBank/DDBJ databases">
        <title>Draft genome sequence of Aduncisulcus paluster, a free-living microaerophilic Fornicata.</title>
        <authorList>
            <person name="Yuyama I."/>
            <person name="Kume K."/>
            <person name="Tamura T."/>
            <person name="Inagaki Y."/>
            <person name="Hashimoto T."/>
        </authorList>
    </citation>
    <scope>NUCLEOTIDE SEQUENCE</scope>
    <source>
        <strain evidence="2">NY0171</strain>
    </source>
</reference>
<dbReference type="EMBL" id="BQXS01010936">
    <property type="protein sequence ID" value="GKT35172.1"/>
    <property type="molecule type" value="Genomic_DNA"/>
</dbReference>
<proteinExistence type="predicted"/>
<gene>
    <name evidence="2" type="ORF">ADUPG1_008385</name>
</gene>
<sequence>MEVDTLAMIMHGAHLWTRTGEQGLPHRLRVFSFIYYCHDEEYSSSHLVTVGLTVGGFFVFVEMIVCKDANLIRDLADFICGSSSMTSLVWIVPVFPIFFMIWLPIVYSDKFISSEYLGFSYTMEEMTTFYTHSSFRTPSSPRNSRPCPPVTQLYLSVDAADPDTLAEIDRPYVGKTNAWRRLNESLSILSTL</sequence>
<evidence type="ECO:0000313" key="3">
    <source>
        <dbReference type="Proteomes" id="UP001057375"/>
    </source>
</evidence>
<protein>
    <submittedName>
        <fullName evidence="2">Uncharacterized protein</fullName>
    </submittedName>
</protein>
<keyword evidence="1" id="KW-0812">Transmembrane</keyword>
<dbReference type="Proteomes" id="UP001057375">
    <property type="component" value="Unassembled WGS sequence"/>
</dbReference>
<organism evidence="2 3">
    <name type="scientific">Aduncisulcus paluster</name>
    <dbReference type="NCBI Taxonomy" id="2918883"/>
    <lineage>
        <taxon>Eukaryota</taxon>
        <taxon>Metamonada</taxon>
        <taxon>Carpediemonas-like organisms</taxon>
        <taxon>Aduncisulcus</taxon>
    </lineage>
</organism>
<keyword evidence="1" id="KW-0472">Membrane</keyword>
<keyword evidence="1" id="KW-1133">Transmembrane helix</keyword>
<feature type="transmembrane region" description="Helical" evidence="1">
    <location>
        <begin position="46"/>
        <end position="66"/>
    </location>
</feature>
<accession>A0ABQ5KRS6</accession>
<keyword evidence="3" id="KW-1185">Reference proteome</keyword>
<evidence type="ECO:0000256" key="1">
    <source>
        <dbReference type="SAM" id="Phobius"/>
    </source>
</evidence>
<name>A0ABQ5KRS6_9EUKA</name>
<comment type="caution">
    <text evidence="2">The sequence shown here is derived from an EMBL/GenBank/DDBJ whole genome shotgun (WGS) entry which is preliminary data.</text>
</comment>
<feature type="transmembrane region" description="Helical" evidence="1">
    <location>
        <begin position="87"/>
        <end position="107"/>
    </location>
</feature>
<dbReference type="Gene3D" id="3.20.20.70">
    <property type="entry name" value="Aldolase class I"/>
    <property type="match status" value="1"/>
</dbReference>
<dbReference type="InterPro" id="IPR013785">
    <property type="entry name" value="Aldolase_TIM"/>
</dbReference>